<comment type="caution">
    <text evidence="1">The sequence shown here is derived from an EMBL/GenBank/DDBJ whole genome shotgun (WGS) entry which is preliminary data.</text>
</comment>
<keyword evidence="2" id="KW-1185">Reference proteome</keyword>
<dbReference type="EMBL" id="JAVLET010000015">
    <property type="protein sequence ID" value="KAL0465747.1"/>
    <property type="molecule type" value="Genomic_DNA"/>
</dbReference>
<name>A0ABR3D082_NEUIN</name>
<accession>A0ABR3D082</accession>
<sequence>MTSVIEPLEVCNRMECFLGCSSFLAAISALAETPVRLWFLLEVGFRPQLLGAKTRMRRAVS</sequence>
<evidence type="ECO:0000313" key="1">
    <source>
        <dbReference type="EMBL" id="KAL0465747.1"/>
    </source>
</evidence>
<dbReference type="Proteomes" id="UP001451303">
    <property type="component" value="Unassembled WGS sequence"/>
</dbReference>
<organism evidence="1 2">
    <name type="scientific">Neurospora intermedia</name>
    <dbReference type="NCBI Taxonomy" id="5142"/>
    <lineage>
        <taxon>Eukaryota</taxon>
        <taxon>Fungi</taxon>
        <taxon>Dikarya</taxon>
        <taxon>Ascomycota</taxon>
        <taxon>Pezizomycotina</taxon>
        <taxon>Sordariomycetes</taxon>
        <taxon>Sordariomycetidae</taxon>
        <taxon>Sordariales</taxon>
        <taxon>Sordariaceae</taxon>
        <taxon>Neurospora</taxon>
    </lineage>
</organism>
<gene>
    <name evidence="1" type="ORF">QR685DRAFT_537360</name>
</gene>
<evidence type="ECO:0000313" key="2">
    <source>
        <dbReference type="Proteomes" id="UP001451303"/>
    </source>
</evidence>
<reference evidence="1 2" key="1">
    <citation type="submission" date="2023-09" db="EMBL/GenBank/DDBJ databases">
        <title>Multi-omics analysis of a traditional fermented food reveals byproduct-associated fungal strains for waste-to-food upcycling.</title>
        <authorList>
            <consortium name="Lawrence Berkeley National Laboratory"/>
            <person name="Rekdal V.M."/>
            <person name="Villalobos-Escobedo J.M."/>
            <person name="Rodriguez-Valeron N."/>
            <person name="Garcia M.O."/>
            <person name="Vasquez D.P."/>
            <person name="Damayanti I."/>
            <person name="Sorensen P.M."/>
            <person name="Baidoo E.E."/>
            <person name="De Carvalho A.C."/>
            <person name="Riley R."/>
            <person name="Lipzen A."/>
            <person name="He G."/>
            <person name="Yan M."/>
            <person name="Haridas S."/>
            <person name="Daum C."/>
            <person name="Yoshinaga Y."/>
            <person name="Ng V."/>
            <person name="Grigoriev I.V."/>
            <person name="Munk R."/>
            <person name="Nuraida L."/>
            <person name="Wijaya C.H."/>
            <person name="Morales P.-C."/>
            <person name="Keasling J.D."/>
        </authorList>
    </citation>
    <scope>NUCLEOTIDE SEQUENCE [LARGE SCALE GENOMIC DNA]</scope>
    <source>
        <strain evidence="1 2">FGSC 2613</strain>
    </source>
</reference>
<protein>
    <submittedName>
        <fullName evidence="1">Uncharacterized protein</fullName>
    </submittedName>
</protein>
<proteinExistence type="predicted"/>